<reference evidence="3 4" key="1">
    <citation type="submission" date="2020-08" db="EMBL/GenBank/DDBJ databases">
        <title>Genome public.</title>
        <authorList>
            <person name="Liu C."/>
            <person name="Sun Q."/>
        </authorList>
    </citation>
    <scope>NUCLEOTIDE SEQUENCE [LARGE SCALE GENOMIC DNA]</scope>
    <source>
        <strain evidence="3 4">NSJ-13</strain>
    </source>
</reference>
<dbReference type="Gene3D" id="2.40.260.10">
    <property type="entry name" value="Sortase"/>
    <property type="match status" value="1"/>
</dbReference>
<dbReference type="GO" id="GO:0016787">
    <property type="term" value="F:hydrolase activity"/>
    <property type="evidence" value="ECO:0007669"/>
    <property type="project" value="UniProtKB-KW"/>
</dbReference>
<name>A0ABR7G3U5_9FIRM</name>
<dbReference type="Pfam" id="PF04203">
    <property type="entry name" value="Sortase"/>
    <property type="match status" value="1"/>
</dbReference>
<dbReference type="CDD" id="cd05826">
    <property type="entry name" value="Sortase_B"/>
    <property type="match status" value="1"/>
</dbReference>
<dbReference type="EC" id="3.4.22.71" evidence="3"/>
<keyword evidence="4" id="KW-1185">Reference proteome</keyword>
<keyword evidence="2" id="KW-0472">Membrane</keyword>
<organism evidence="3 4">
    <name type="scientific">Ruminococcus hominis</name>
    <dbReference type="NCBI Taxonomy" id="2763065"/>
    <lineage>
        <taxon>Bacteria</taxon>
        <taxon>Bacillati</taxon>
        <taxon>Bacillota</taxon>
        <taxon>Clostridia</taxon>
        <taxon>Eubacteriales</taxon>
        <taxon>Oscillospiraceae</taxon>
        <taxon>Ruminococcus</taxon>
    </lineage>
</organism>
<evidence type="ECO:0000256" key="1">
    <source>
        <dbReference type="ARBA" id="ARBA00022801"/>
    </source>
</evidence>
<protein>
    <submittedName>
        <fullName evidence="3">Class B sortase</fullName>
        <ecNumber evidence="3">3.4.22.71</ecNumber>
    </submittedName>
</protein>
<accession>A0ABR7G3U5</accession>
<dbReference type="RefSeq" id="WP_186864315.1">
    <property type="nucleotide sequence ID" value="NZ_JACOPE010000001.1"/>
</dbReference>
<keyword evidence="1 3" id="KW-0378">Hydrolase</keyword>
<dbReference type="SUPFAM" id="SSF63817">
    <property type="entry name" value="Sortase"/>
    <property type="match status" value="1"/>
</dbReference>
<gene>
    <name evidence="3" type="primary">srtB</name>
    <name evidence="3" type="ORF">H8S40_00710</name>
</gene>
<sequence length="274" mass="30877">MSKRNRKPNRKKKNKTGNIISTIILIIAVCVFVVAAYQLLLNVLPYYQGGKDYDKVKALAVQTDGTDDKDAKTSGEEQVGEAASGFKVDFATLLEMNPDTVAWIRFDEPSIISYPVVKSQDNNEYLTKTFTANDNKLGAIFVDKDCASDFSGRNTLIYGHHLNYGGEMFSRLNEYADESFCKAHPYFYIYTPDGKTRTYQVFSAGVVKDMADNYILSYATDEDFMKYIELCRSTSNYAVDVEVNVQSKIVSLSTCTNVNEDERFLLQGVLVEEK</sequence>
<comment type="caution">
    <text evidence="3">The sequence shown here is derived from an EMBL/GenBank/DDBJ whole genome shotgun (WGS) entry which is preliminary data.</text>
</comment>
<dbReference type="InterPro" id="IPR023365">
    <property type="entry name" value="Sortase_dom-sf"/>
</dbReference>
<evidence type="ECO:0000256" key="2">
    <source>
        <dbReference type="SAM" id="Phobius"/>
    </source>
</evidence>
<dbReference type="InterPro" id="IPR005754">
    <property type="entry name" value="Sortase"/>
</dbReference>
<feature type="transmembrane region" description="Helical" evidence="2">
    <location>
        <begin position="20"/>
        <end position="40"/>
    </location>
</feature>
<keyword evidence="2" id="KW-1133">Transmembrane helix</keyword>
<evidence type="ECO:0000313" key="3">
    <source>
        <dbReference type="EMBL" id="MBC5682122.1"/>
    </source>
</evidence>
<dbReference type="NCBIfam" id="TIGR03064">
    <property type="entry name" value="sortase_srtB"/>
    <property type="match status" value="1"/>
</dbReference>
<dbReference type="Proteomes" id="UP000631576">
    <property type="component" value="Unassembled WGS sequence"/>
</dbReference>
<evidence type="ECO:0000313" key="4">
    <source>
        <dbReference type="Proteomes" id="UP000631576"/>
    </source>
</evidence>
<proteinExistence type="predicted"/>
<keyword evidence="2" id="KW-0812">Transmembrane</keyword>
<dbReference type="EMBL" id="JACOPE010000001">
    <property type="protein sequence ID" value="MBC5682122.1"/>
    <property type="molecule type" value="Genomic_DNA"/>
</dbReference>
<dbReference type="InterPro" id="IPR009835">
    <property type="entry name" value="SrtB"/>
</dbReference>